<dbReference type="RefSeq" id="WP_390262870.1">
    <property type="nucleotide sequence ID" value="NZ_JBHUGH010000010.1"/>
</dbReference>
<feature type="signal peptide" evidence="2">
    <location>
        <begin position="1"/>
        <end position="23"/>
    </location>
</feature>
<gene>
    <name evidence="3" type="ORF">ACFSGJ_13725</name>
</gene>
<protein>
    <submittedName>
        <fullName evidence="3">Uncharacterized protein</fullName>
    </submittedName>
</protein>
<feature type="chain" id="PRO_5047502303" evidence="2">
    <location>
        <begin position="24"/>
        <end position="70"/>
    </location>
</feature>
<keyword evidence="1" id="KW-0812">Transmembrane</keyword>
<evidence type="ECO:0000313" key="3">
    <source>
        <dbReference type="EMBL" id="MFD1913272.1"/>
    </source>
</evidence>
<dbReference type="Proteomes" id="UP001597353">
    <property type="component" value="Unassembled WGS sequence"/>
</dbReference>
<sequence>MKRIITSAAASAMILAGASSAYAGGMAPVVVEPAPVAPAPAPVAARGTLGTGAIVGALLGLAVIAVAVAD</sequence>
<reference evidence="4" key="1">
    <citation type="journal article" date="2019" name="Int. J. Syst. Evol. Microbiol.">
        <title>The Global Catalogue of Microorganisms (GCM) 10K type strain sequencing project: providing services to taxonomists for standard genome sequencing and annotation.</title>
        <authorList>
            <consortium name="The Broad Institute Genomics Platform"/>
            <consortium name="The Broad Institute Genome Sequencing Center for Infectious Disease"/>
            <person name="Wu L."/>
            <person name="Ma J."/>
        </authorList>
    </citation>
    <scope>NUCLEOTIDE SEQUENCE [LARGE SCALE GENOMIC DNA]</scope>
    <source>
        <strain evidence="4">CGMCC 4.7242</strain>
    </source>
</reference>
<keyword evidence="1" id="KW-1133">Transmembrane helix</keyword>
<organism evidence="3 4">
    <name type="scientific">Halodurantibacterium flavum</name>
    <dbReference type="NCBI Taxonomy" id="1382802"/>
    <lineage>
        <taxon>Bacteria</taxon>
        <taxon>Pseudomonadati</taxon>
        <taxon>Pseudomonadota</taxon>
        <taxon>Alphaproteobacteria</taxon>
        <taxon>Rhodobacterales</taxon>
        <taxon>Paracoccaceae</taxon>
        <taxon>Halodurantibacterium</taxon>
    </lineage>
</organism>
<proteinExistence type="predicted"/>
<comment type="caution">
    <text evidence="3">The sequence shown here is derived from an EMBL/GenBank/DDBJ whole genome shotgun (WGS) entry which is preliminary data.</text>
</comment>
<evidence type="ECO:0000313" key="4">
    <source>
        <dbReference type="Proteomes" id="UP001597353"/>
    </source>
</evidence>
<dbReference type="EMBL" id="JBHUGH010000010">
    <property type="protein sequence ID" value="MFD1913272.1"/>
    <property type="molecule type" value="Genomic_DNA"/>
</dbReference>
<keyword evidence="1" id="KW-0472">Membrane</keyword>
<evidence type="ECO:0000256" key="2">
    <source>
        <dbReference type="SAM" id="SignalP"/>
    </source>
</evidence>
<name>A0ABW4S8C3_9RHOB</name>
<keyword evidence="4" id="KW-1185">Reference proteome</keyword>
<feature type="transmembrane region" description="Helical" evidence="1">
    <location>
        <begin position="49"/>
        <end position="69"/>
    </location>
</feature>
<accession>A0ABW4S8C3</accession>
<keyword evidence="2" id="KW-0732">Signal</keyword>
<evidence type="ECO:0000256" key="1">
    <source>
        <dbReference type="SAM" id="Phobius"/>
    </source>
</evidence>